<evidence type="ECO:0000313" key="1">
    <source>
        <dbReference type="EMBL" id="VAW32928.1"/>
    </source>
</evidence>
<dbReference type="AlphaFoldDB" id="A0A3B0UPX6"/>
<sequence>MATLTYNNSKKVTVTLPTALIKRLDTFIPSRQRSRFVTLAIQEQLALLEQMAALEESAGSWTEEAHPEMKTPDDIEQWLQDLRKGWAA</sequence>
<reference evidence="1" key="1">
    <citation type="submission" date="2018-06" db="EMBL/GenBank/DDBJ databases">
        <authorList>
            <person name="Zhirakovskaya E."/>
        </authorList>
    </citation>
    <scope>NUCLEOTIDE SEQUENCE</scope>
</reference>
<protein>
    <submittedName>
        <fullName evidence="1">Uncharacterized protein</fullName>
    </submittedName>
</protein>
<name>A0A3B0UPX6_9ZZZZ</name>
<accession>A0A3B0UPX6</accession>
<gene>
    <name evidence="1" type="ORF">MNBD_CHLOROFLEXI01-770</name>
</gene>
<proteinExistence type="predicted"/>
<dbReference type="EMBL" id="UOEU01000406">
    <property type="protein sequence ID" value="VAW32928.1"/>
    <property type="molecule type" value="Genomic_DNA"/>
</dbReference>
<organism evidence="1">
    <name type="scientific">hydrothermal vent metagenome</name>
    <dbReference type="NCBI Taxonomy" id="652676"/>
    <lineage>
        <taxon>unclassified sequences</taxon>
        <taxon>metagenomes</taxon>
        <taxon>ecological metagenomes</taxon>
    </lineage>
</organism>